<evidence type="ECO:0000313" key="2">
    <source>
        <dbReference type="EMBL" id="KAJ8890816.1"/>
    </source>
</evidence>
<dbReference type="Proteomes" id="UP001159363">
    <property type="component" value="Chromosome 3"/>
</dbReference>
<sequence>MLPTEVISVAVKAHGMGYMECECWHCCTLFFADESIKHDGMSTMCCMRRKVHLPPLGEYLQLVHHLLKGDSNDFTDCRIYNVALSFASFSVYGIVASSRCSVNRFQIRGQVHRLTSGAARHPAGKEPQYNQLYFIDVDAVNAAHPGLGNDPNGYNLPAAINKVAAIFVGDVPPMRNYIRIYPKDRPEQFMSPQNVLADPMTYPLLFPHGTCINAAKIPKLSCALQQTRSLHHVHLQPKWPEIVMSLEGCQQACHRPDVVCRSFKVKFNSRIDDIYKKQIFGKVDEYTNTIEIHKRGLPHAHIIIILDKGDKMAMSEAVDETVLVDIPD</sequence>
<dbReference type="EMBL" id="JARBHB010000003">
    <property type="protein sequence ID" value="KAJ8890816.1"/>
    <property type="molecule type" value="Genomic_DNA"/>
</dbReference>
<organism evidence="2 3">
    <name type="scientific">Dryococelus australis</name>
    <dbReference type="NCBI Taxonomy" id="614101"/>
    <lineage>
        <taxon>Eukaryota</taxon>
        <taxon>Metazoa</taxon>
        <taxon>Ecdysozoa</taxon>
        <taxon>Arthropoda</taxon>
        <taxon>Hexapoda</taxon>
        <taxon>Insecta</taxon>
        <taxon>Pterygota</taxon>
        <taxon>Neoptera</taxon>
        <taxon>Polyneoptera</taxon>
        <taxon>Phasmatodea</taxon>
        <taxon>Verophasmatodea</taxon>
        <taxon>Anareolatae</taxon>
        <taxon>Phasmatidae</taxon>
        <taxon>Eurycanthinae</taxon>
        <taxon>Dryococelus</taxon>
    </lineage>
</organism>
<feature type="domain" description="Helitron helicase-like" evidence="1">
    <location>
        <begin position="236"/>
        <end position="304"/>
    </location>
</feature>
<dbReference type="Pfam" id="PF14214">
    <property type="entry name" value="Helitron_like_N"/>
    <property type="match status" value="1"/>
</dbReference>
<evidence type="ECO:0000313" key="3">
    <source>
        <dbReference type="Proteomes" id="UP001159363"/>
    </source>
</evidence>
<comment type="caution">
    <text evidence="2">The sequence shown here is derived from an EMBL/GenBank/DDBJ whole genome shotgun (WGS) entry which is preliminary data.</text>
</comment>
<name>A0ABQ9I2F4_9NEOP</name>
<keyword evidence="3" id="KW-1185">Reference proteome</keyword>
<dbReference type="InterPro" id="IPR025476">
    <property type="entry name" value="Helitron_helicase-like"/>
</dbReference>
<reference evidence="2 3" key="1">
    <citation type="submission" date="2023-02" db="EMBL/GenBank/DDBJ databases">
        <title>LHISI_Scaffold_Assembly.</title>
        <authorList>
            <person name="Stuart O.P."/>
            <person name="Cleave R."/>
            <person name="Magrath M.J.L."/>
            <person name="Mikheyev A.S."/>
        </authorList>
    </citation>
    <scope>NUCLEOTIDE SEQUENCE [LARGE SCALE GENOMIC DNA]</scope>
    <source>
        <strain evidence="2">Daus_M_001</strain>
        <tissue evidence="2">Leg muscle</tissue>
    </source>
</reference>
<protein>
    <recommendedName>
        <fullName evidence="1">Helitron helicase-like domain-containing protein</fullName>
    </recommendedName>
</protein>
<gene>
    <name evidence="2" type="ORF">PR048_010325</name>
</gene>
<proteinExistence type="predicted"/>
<evidence type="ECO:0000259" key="1">
    <source>
        <dbReference type="Pfam" id="PF14214"/>
    </source>
</evidence>
<accession>A0ABQ9I2F4</accession>